<dbReference type="PANTHER" id="PTHR42718:SF42">
    <property type="entry name" value="EXPORT PROTEIN"/>
    <property type="match status" value="1"/>
</dbReference>
<evidence type="ECO:0000256" key="1">
    <source>
        <dbReference type="ARBA" id="ARBA00004651"/>
    </source>
</evidence>
<evidence type="ECO:0000256" key="2">
    <source>
        <dbReference type="ARBA" id="ARBA00008537"/>
    </source>
</evidence>
<dbReference type="SUPFAM" id="SSF103473">
    <property type="entry name" value="MFS general substrate transporter"/>
    <property type="match status" value="2"/>
</dbReference>
<feature type="region of interest" description="Disordered" evidence="8">
    <location>
        <begin position="568"/>
        <end position="636"/>
    </location>
</feature>
<feature type="transmembrane region" description="Helical" evidence="9">
    <location>
        <begin position="461"/>
        <end position="483"/>
    </location>
</feature>
<name>A0A7I9Y6A1_MYCAL</name>
<evidence type="ECO:0000313" key="12">
    <source>
        <dbReference type="Proteomes" id="UP000465305"/>
    </source>
</evidence>
<feature type="compositionally biased region" description="Basic residues" evidence="8">
    <location>
        <begin position="568"/>
        <end position="578"/>
    </location>
</feature>
<feature type="transmembrane region" description="Helical" evidence="9">
    <location>
        <begin position="83"/>
        <end position="102"/>
    </location>
</feature>
<feature type="transmembrane region" description="Helical" evidence="9">
    <location>
        <begin position="364"/>
        <end position="386"/>
    </location>
</feature>
<feature type="domain" description="Major facilitator superfamily (MFS) profile" evidence="10">
    <location>
        <begin position="17"/>
        <end position="487"/>
    </location>
</feature>
<dbReference type="GO" id="GO:0022857">
    <property type="term" value="F:transmembrane transporter activity"/>
    <property type="evidence" value="ECO:0007669"/>
    <property type="project" value="InterPro"/>
</dbReference>
<feature type="region of interest" description="Disordered" evidence="8">
    <location>
        <begin position="538"/>
        <end position="557"/>
    </location>
</feature>
<feature type="transmembrane region" description="Helical" evidence="9">
    <location>
        <begin position="21"/>
        <end position="46"/>
    </location>
</feature>
<evidence type="ECO:0000256" key="9">
    <source>
        <dbReference type="SAM" id="Phobius"/>
    </source>
</evidence>
<dbReference type="Proteomes" id="UP000465305">
    <property type="component" value="Unassembled WGS sequence"/>
</dbReference>
<evidence type="ECO:0000256" key="3">
    <source>
        <dbReference type="ARBA" id="ARBA00022448"/>
    </source>
</evidence>
<evidence type="ECO:0000256" key="8">
    <source>
        <dbReference type="SAM" id="MobiDB-lite"/>
    </source>
</evidence>
<keyword evidence="6 9" id="KW-1133">Transmembrane helix</keyword>
<dbReference type="InterPro" id="IPR011701">
    <property type="entry name" value="MFS"/>
</dbReference>
<evidence type="ECO:0000259" key="10">
    <source>
        <dbReference type="PROSITE" id="PS50850"/>
    </source>
</evidence>
<organism evidence="11 12">
    <name type="scientific">Mycolicibacter algericus</name>
    <name type="common">Mycobacterium algericum</name>
    <dbReference type="NCBI Taxonomy" id="1288388"/>
    <lineage>
        <taxon>Bacteria</taxon>
        <taxon>Bacillati</taxon>
        <taxon>Actinomycetota</taxon>
        <taxon>Actinomycetes</taxon>
        <taxon>Mycobacteriales</taxon>
        <taxon>Mycobacteriaceae</taxon>
        <taxon>Mycolicibacter</taxon>
    </lineage>
</organism>
<evidence type="ECO:0000256" key="4">
    <source>
        <dbReference type="ARBA" id="ARBA00022475"/>
    </source>
</evidence>
<feature type="transmembrane region" description="Helical" evidence="9">
    <location>
        <begin position="171"/>
        <end position="191"/>
    </location>
</feature>
<feature type="compositionally biased region" description="Basic and acidic residues" evidence="8">
    <location>
        <begin position="687"/>
        <end position="696"/>
    </location>
</feature>
<dbReference type="Pfam" id="PF07690">
    <property type="entry name" value="MFS_1"/>
    <property type="match status" value="1"/>
</dbReference>
<dbReference type="Gene3D" id="1.20.1720.10">
    <property type="entry name" value="Multidrug resistance protein D"/>
    <property type="match status" value="1"/>
</dbReference>
<keyword evidence="4" id="KW-1003">Cell membrane</keyword>
<dbReference type="CDD" id="cd17321">
    <property type="entry name" value="MFS_MMR_MDR_like"/>
    <property type="match status" value="1"/>
</dbReference>
<dbReference type="PANTHER" id="PTHR42718">
    <property type="entry name" value="MAJOR FACILITATOR SUPERFAMILY MULTIDRUG TRANSPORTER MFSC"/>
    <property type="match status" value="1"/>
</dbReference>
<accession>A0A7I9Y6A1</accession>
<keyword evidence="5 9" id="KW-0812">Transmembrane</keyword>
<feature type="transmembrane region" description="Helical" evidence="9">
    <location>
        <begin position="52"/>
        <end position="71"/>
    </location>
</feature>
<dbReference type="GO" id="GO:0005886">
    <property type="term" value="C:plasma membrane"/>
    <property type="evidence" value="ECO:0007669"/>
    <property type="project" value="UniProtKB-SubCell"/>
</dbReference>
<dbReference type="InterPro" id="IPR004638">
    <property type="entry name" value="EmrB-like"/>
</dbReference>
<dbReference type="InterPro" id="IPR036259">
    <property type="entry name" value="MFS_trans_sf"/>
</dbReference>
<dbReference type="RefSeq" id="WP_205277377.1">
    <property type="nucleotide sequence ID" value="NZ_BLKY01000001.1"/>
</dbReference>
<feature type="compositionally biased region" description="Acidic residues" evidence="8">
    <location>
        <begin position="546"/>
        <end position="557"/>
    </location>
</feature>
<sequence>MIPRPVGRGDSANPWNALWAMMLGFFVILVDSTIVAVANPSIMAALDVGYDTVIWVTSAYLLGYAVPLLVTGRLGDQFGPKNLYLAGLAVFTGASLWCGLAGGIDMLITARAVQGIGAALLTPQTLTVITRTFPADRRGMAMSVWGATAGVATLVGPLAGGVLVDGLGWEWIFFVNVPVGVLGLVLAYVLIPDLPVHRHRFDLIGVALSGIGMFLLVFALQEGESQGWAPWIWALIVGGIGCLALFVYWQAVTGGEPLVPLHIFRDLDFGLANIGVAVIGFAATAMVLPVMFYAQAVCGMSPTRAALLTAPMAIASGVLAPVVGKIVDRAHPRTMVGFGFSMLAIALTWLSIEMTPVTPVWRLLLPFTAVGIGMAFIWSPLAATATRNLPPHLAGAGSGVYNATRQIGAVLGSAGMAAFMTSRISTNLPPMPGGLHPGSGNRNLPEFLHEPFAAAMSESTLLPAFVTLFGVIAALFMVGFVIAPARRTARPIADLDDDDYLDGDDCDDFDDLDELADRRRGSDAPVVERVSLPRHFAALSTPRSDEADEVGEDDDPTELIPVVVPSRRGLRPASRRPGRHDAHQVPWPVRPAPSARPVRREVRPPIRHEDPATEPLTVELPPVTAGPRGEDPTPLQHNGFHVGTGRRYRRVVNGEPVPDVLAKFGITGGRPGRRNRHYRDDADDTDELGRYSHRDD</sequence>
<feature type="compositionally biased region" description="Basic and acidic residues" evidence="8">
    <location>
        <begin position="598"/>
        <end position="611"/>
    </location>
</feature>
<dbReference type="AlphaFoldDB" id="A0A7I9Y6A1"/>
<protein>
    <recommendedName>
        <fullName evidence="10">Major facilitator superfamily (MFS) profile domain-containing protein</fullName>
    </recommendedName>
</protein>
<proteinExistence type="inferred from homology"/>
<evidence type="ECO:0000256" key="7">
    <source>
        <dbReference type="ARBA" id="ARBA00023136"/>
    </source>
</evidence>
<comment type="subcellular location">
    <subcellularLocation>
        <location evidence="1">Cell membrane</location>
        <topology evidence="1">Multi-pass membrane protein</topology>
    </subcellularLocation>
</comment>
<dbReference type="InterPro" id="IPR020846">
    <property type="entry name" value="MFS_dom"/>
</dbReference>
<feature type="region of interest" description="Disordered" evidence="8">
    <location>
        <begin position="661"/>
        <end position="696"/>
    </location>
</feature>
<reference evidence="11 12" key="1">
    <citation type="journal article" date="2019" name="Emerg. Microbes Infect.">
        <title>Comprehensive subspecies identification of 175 nontuberculous mycobacteria species based on 7547 genomic profiles.</title>
        <authorList>
            <person name="Matsumoto Y."/>
            <person name="Kinjo T."/>
            <person name="Motooka D."/>
            <person name="Nabeya D."/>
            <person name="Jung N."/>
            <person name="Uechi K."/>
            <person name="Horii T."/>
            <person name="Iida T."/>
            <person name="Fujita J."/>
            <person name="Nakamura S."/>
        </authorList>
    </citation>
    <scope>NUCLEOTIDE SEQUENCE [LARGE SCALE GENOMIC DNA]</scope>
    <source>
        <strain evidence="11 12">JCM 30723</strain>
    </source>
</reference>
<keyword evidence="7 9" id="KW-0472">Membrane</keyword>
<feature type="transmembrane region" description="Helical" evidence="9">
    <location>
        <begin position="270"/>
        <end position="293"/>
    </location>
</feature>
<feature type="transmembrane region" description="Helical" evidence="9">
    <location>
        <begin position="335"/>
        <end position="352"/>
    </location>
</feature>
<dbReference type="Gene3D" id="1.20.1250.20">
    <property type="entry name" value="MFS general substrate transporter like domains"/>
    <property type="match status" value="1"/>
</dbReference>
<gene>
    <name evidence="11" type="ORF">MALGJ_08850</name>
</gene>
<comment type="caution">
    <text evidence="11">The sequence shown here is derived from an EMBL/GenBank/DDBJ whole genome shotgun (WGS) entry which is preliminary data.</text>
</comment>
<evidence type="ECO:0000313" key="11">
    <source>
        <dbReference type="EMBL" id="GFG84209.1"/>
    </source>
</evidence>
<feature type="transmembrane region" description="Helical" evidence="9">
    <location>
        <begin position="227"/>
        <end position="249"/>
    </location>
</feature>
<dbReference type="PROSITE" id="PS50850">
    <property type="entry name" value="MFS"/>
    <property type="match status" value="1"/>
</dbReference>
<feature type="transmembrane region" description="Helical" evidence="9">
    <location>
        <begin position="305"/>
        <end position="323"/>
    </location>
</feature>
<evidence type="ECO:0000256" key="5">
    <source>
        <dbReference type="ARBA" id="ARBA00022692"/>
    </source>
</evidence>
<dbReference type="FunFam" id="1.20.1720.10:FF:000021">
    <property type="entry name" value="Drug resistance transporter, EmrB/QacA subfamily"/>
    <property type="match status" value="1"/>
</dbReference>
<evidence type="ECO:0000256" key="6">
    <source>
        <dbReference type="ARBA" id="ARBA00022989"/>
    </source>
</evidence>
<comment type="similarity">
    <text evidence="2">Belongs to the major facilitator superfamily. EmrB family.</text>
</comment>
<dbReference type="EMBL" id="BLKY01000001">
    <property type="protein sequence ID" value="GFG84209.1"/>
    <property type="molecule type" value="Genomic_DNA"/>
</dbReference>
<dbReference type="NCBIfam" id="TIGR00711">
    <property type="entry name" value="efflux_EmrB"/>
    <property type="match status" value="1"/>
</dbReference>
<feature type="transmembrane region" description="Helical" evidence="9">
    <location>
        <begin position="203"/>
        <end position="221"/>
    </location>
</feature>
<feature type="transmembrane region" description="Helical" evidence="9">
    <location>
        <begin position="141"/>
        <end position="159"/>
    </location>
</feature>
<keyword evidence="3" id="KW-0813">Transport</keyword>